<dbReference type="Proteomes" id="UP001500339">
    <property type="component" value="Unassembled WGS sequence"/>
</dbReference>
<dbReference type="EMBL" id="BAAACF010000003">
    <property type="protein sequence ID" value="GAA0728304.1"/>
    <property type="molecule type" value="Genomic_DNA"/>
</dbReference>
<dbReference type="InterPro" id="IPR048402">
    <property type="entry name" value="YpeB_N"/>
</dbReference>
<protein>
    <submittedName>
        <fullName evidence="4">Germination protein YpeB</fullName>
    </submittedName>
</protein>
<feature type="domain" description="Sporulation protein YpeB N-terminal" evidence="3">
    <location>
        <begin position="31"/>
        <end position="166"/>
    </location>
</feature>
<accession>A0ABN1J4N1</accession>
<sequence>MKMSKKRIIYTIVVSLIVVFSSTFAILMTLERTDYRNYLQAEYSKNMYELISSVQNIRVNLSKAAIVGSREQSIIVFEEIFRHASIADDKLNSLPIAHETVENSSKFLSQVGDFCYSLGRAASEGKSLEEKDYKNIEELKNRSFQLEDSLSAVADEINQGRVKWGEIRKRVSGVLARDNPELLTEKFKGIQKQVAQYPALIYDGPFSDNIVEIKPRINEEKEISSEEGEKIARKILGEDRVGNIKLINREGNTKIPSYSYEATIKGRGDNSKVICEISKHGGKVIYLLDNKNLSEGKISREKAIEIGEKYLKNIGYENMIPMYALNYGSTSIISYIYKENDIVMYPDQIKLKVALDDGSITGIESEKFLVSHIKNRKLGEPKISEEAAKKRVGKKLNINSARLALVPTETNKEVLCYEFAGTYNEEDFIVYINANTGYEQRIIQIINTPNGQLTM</sequence>
<keyword evidence="5" id="KW-1185">Reference proteome</keyword>
<dbReference type="NCBIfam" id="TIGR02889">
    <property type="entry name" value="spore_YpeB"/>
    <property type="match status" value="1"/>
</dbReference>
<evidence type="ECO:0000259" key="2">
    <source>
        <dbReference type="Pfam" id="PF14620"/>
    </source>
</evidence>
<evidence type="ECO:0000313" key="5">
    <source>
        <dbReference type="Proteomes" id="UP001500339"/>
    </source>
</evidence>
<feature type="domain" description="Sporulation protein YpeB PepSY1 and PepSY2" evidence="2">
    <location>
        <begin position="184"/>
        <end position="378"/>
    </location>
</feature>
<name>A0ABN1J4N1_9CLOT</name>
<evidence type="ECO:0000259" key="1">
    <source>
        <dbReference type="Pfam" id="PF03413"/>
    </source>
</evidence>
<evidence type="ECO:0000259" key="3">
    <source>
        <dbReference type="Pfam" id="PF20769"/>
    </source>
</evidence>
<dbReference type="RefSeq" id="WP_343770464.1">
    <property type="nucleotide sequence ID" value="NZ_BAAACF010000003.1"/>
</dbReference>
<feature type="domain" description="PepSY" evidence="1">
    <location>
        <begin position="382"/>
        <end position="438"/>
    </location>
</feature>
<reference evidence="4 5" key="1">
    <citation type="journal article" date="2019" name="Int. J. Syst. Evol. Microbiol.">
        <title>The Global Catalogue of Microorganisms (GCM) 10K type strain sequencing project: providing services to taxonomists for standard genome sequencing and annotation.</title>
        <authorList>
            <consortium name="The Broad Institute Genomics Platform"/>
            <consortium name="The Broad Institute Genome Sequencing Center for Infectious Disease"/>
            <person name="Wu L."/>
            <person name="Ma J."/>
        </authorList>
    </citation>
    <scope>NUCLEOTIDE SEQUENCE [LARGE SCALE GENOMIC DNA]</scope>
    <source>
        <strain evidence="4 5">JCM 1405</strain>
    </source>
</reference>
<dbReference type="InterPro" id="IPR025711">
    <property type="entry name" value="PepSY"/>
</dbReference>
<dbReference type="Pfam" id="PF03413">
    <property type="entry name" value="PepSY"/>
    <property type="match status" value="1"/>
</dbReference>
<dbReference type="Pfam" id="PF20769">
    <property type="entry name" value="YPEB_N"/>
    <property type="match status" value="1"/>
</dbReference>
<dbReference type="Pfam" id="PF14620">
    <property type="entry name" value="YPEB_PepSY1-2"/>
    <property type="match status" value="1"/>
</dbReference>
<dbReference type="InterPro" id="IPR014239">
    <property type="entry name" value="YpeB_PepSY1-2"/>
</dbReference>
<gene>
    <name evidence="4" type="primary">ypeB</name>
    <name evidence="4" type="ORF">GCM10008905_27010</name>
</gene>
<comment type="caution">
    <text evidence="4">The sequence shown here is derived from an EMBL/GenBank/DDBJ whole genome shotgun (WGS) entry which is preliminary data.</text>
</comment>
<proteinExistence type="predicted"/>
<evidence type="ECO:0000313" key="4">
    <source>
        <dbReference type="EMBL" id="GAA0728304.1"/>
    </source>
</evidence>
<organism evidence="4 5">
    <name type="scientific">Clostridium malenominatum</name>
    <dbReference type="NCBI Taxonomy" id="1539"/>
    <lineage>
        <taxon>Bacteria</taxon>
        <taxon>Bacillati</taxon>
        <taxon>Bacillota</taxon>
        <taxon>Clostridia</taxon>
        <taxon>Eubacteriales</taxon>
        <taxon>Clostridiaceae</taxon>
        <taxon>Clostridium</taxon>
    </lineage>
</organism>